<organism evidence="1 2">
    <name type="scientific">Engelhardtia mirabilis</name>
    <dbReference type="NCBI Taxonomy" id="2528011"/>
    <lineage>
        <taxon>Bacteria</taxon>
        <taxon>Pseudomonadati</taxon>
        <taxon>Planctomycetota</taxon>
        <taxon>Planctomycetia</taxon>
        <taxon>Planctomycetia incertae sedis</taxon>
        <taxon>Engelhardtia</taxon>
    </lineage>
</organism>
<reference evidence="1 2" key="1">
    <citation type="submission" date="2019-02" db="EMBL/GenBank/DDBJ databases">
        <title>Deep-cultivation of Planctomycetes and their phenomic and genomic characterization uncovers novel biology.</title>
        <authorList>
            <person name="Wiegand S."/>
            <person name="Jogler M."/>
            <person name="Boedeker C."/>
            <person name="Pinto D."/>
            <person name="Vollmers J."/>
            <person name="Rivas-Marin E."/>
            <person name="Kohn T."/>
            <person name="Peeters S.H."/>
            <person name="Heuer A."/>
            <person name="Rast P."/>
            <person name="Oberbeckmann S."/>
            <person name="Bunk B."/>
            <person name="Jeske O."/>
            <person name="Meyerdierks A."/>
            <person name="Storesund J.E."/>
            <person name="Kallscheuer N."/>
            <person name="Luecker S."/>
            <person name="Lage O.M."/>
            <person name="Pohl T."/>
            <person name="Merkel B.J."/>
            <person name="Hornburger P."/>
            <person name="Mueller R.-W."/>
            <person name="Bruemmer F."/>
            <person name="Labrenz M."/>
            <person name="Spormann A.M."/>
            <person name="Op den Camp H."/>
            <person name="Overmann J."/>
            <person name="Amann R."/>
            <person name="Jetten M.S.M."/>
            <person name="Mascher T."/>
            <person name="Medema M.H."/>
            <person name="Devos D.P."/>
            <person name="Kaster A.-K."/>
            <person name="Ovreas L."/>
            <person name="Rohde M."/>
            <person name="Galperin M.Y."/>
            <person name="Jogler C."/>
        </authorList>
    </citation>
    <scope>NUCLEOTIDE SEQUENCE [LARGE SCALE GENOMIC DNA]</scope>
    <source>
        <strain evidence="1 2">Pla133</strain>
    </source>
</reference>
<evidence type="ECO:0000313" key="1">
    <source>
        <dbReference type="EMBL" id="QDU69472.1"/>
    </source>
</evidence>
<dbReference type="Proteomes" id="UP000316921">
    <property type="component" value="Chromosome"/>
</dbReference>
<accession>A0A518BR69</accession>
<sequence length="31" mass="3309">MRGAVARLDWAPLDWAPLDWAGCGGGILSPR</sequence>
<dbReference type="KEGG" id="pbap:Pla133_45920"/>
<proteinExistence type="predicted"/>
<dbReference type="EMBL" id="CP036287">
    <property type="protein sequence ID" value="QDU69472.1"/>
    <property type="molecule type" value="Genomic_DNA"/>
</dbReference>
<gene>
    <name evidence="1" type="ORF">Pla133_45920</name>
</gene>
<dbReference type="AlphaFoldDB" id="A0A518BR69"/>
<keyword evidence="2" id="KW-1185">Reference proteome</keyword>
<name>A0A518BR69_9BACT</name>
<protein>
    <submittedName>
        <fullName evidence="1">Uncharacterized protein</fullName>
    </submittedName>
</protein>
<evidence type="ECO:0000313" key="2">
    <source>
        <dbReference type="Proteomes" id="UP000316921"/>
    </source>
</evidence>